<keyword evidence="1" id="KW-0732">Signal</keyword>
<dbReference type="EMBL" id="VAUA01000006">
    <property type="protein sequence ID" value="TLP62725.1"/>
    <property type="molecule type" value="Genomic_DNA"/>
</dbReference>
<evidence type="ECO:0000313" key="3">
    <source>
        <dbReference type="Proteomes" id="UP000305041"/>
    </source>
</evidence>
<evidence type="ECO:0000313" key="2">
    <source>
        <dbReference type="EMBL" id="TLP62725.1"/>
    </source>
</evidence>
<organism evidence="2 3">
    <name type="scientific">Parasedimentitalea maritima</name>
    <dbReference type="NCBI Taxonomy" id="2578117"/>
    <lineage>
        <taxon>Bacteria</taxon>
        <taxon>Pseudomonadati</taxon>
        <taxon>Pseudomonadota</taxon>
        <taxon>Alphaproteobacteria</taxon>
        <taxon>Rhodobacterales</taxon>
        <taxon>Paracoccaceae</taxon>
        <taxon>Parasedimentitalea</taxon>
    </lineage>
</organism>
<gene>
    <name evidence="2" type="ORF">FEE96_13370</name>
</gene>
<dbReference type="Proteomes" id="UP000305041">
    <property type="component" value="Unassembled WGS sequence"/>
</dbReference>
<evidence type="ECO:0000256" key="1">
    <source>
        <dbReference type="SAM" id="SignalP"/>
    </source>
</evidence>
<feature type="signal peptide" evidence="1">
    <location>
        <begin position="1"/>
        <end position="29"/>
    </location>
</feature>
<proteinExistence type="predicted"/>
<name>A0ABY2UTU8_9RHOB</name>
<protein>
    <submittedName>
        <fullName evidence="2">Uncharacterized protein</fullName>
    </submittedName>
</protein>
<sequence length="158" mass="17660">MASNKGRGKRTLRGTLPTALALVMGLAGAENRAYASVQPYVINNDRGGTVRDRLLEIDTLRTTGQPVEIRGQICYSTCTMLLGLPQTCVSPGTVFGFHGPSRSGKRLKPDEFEYYSELIAQHYPETLRNWYMKKGRKRIRGIYRMSGTEIIRMGVKAC</sequence>
<accession>A0ABY2UTU8</accession>
<comment type="caution">
    <text evidence="2">The sequence shown here is derived from an EMBL/GenBank/DDBJ whole genome shotgun (WGS) entry which is preliminary data.</text>
</comment>
<reference evidence="2 3" key="1">
    <citation type="submission" date="2019-05" db="EMBL/GenBank/DDBJ databases">
        <title>Draft genome sequence of Pelagicola sp. DSW4-44.</title>
        <authorList>
            <person name="Oh J."/>
        </authorList>
    </citation>
    <scope>NUCLEOTIDE SEQUENCE [LARGE SCALE GENOMIC DNA]</scope>
    <source>
        <strain evidence="2 3">DSW4-44</strain>
    </source>
</reference>
<keyword evidence="3" id="KW-1185">Reference proteome</keyword>
<feature type="chain" id="PRO_5045070522" evidence="1">
    <location>
        <begin position="30"/>
        <end position="158"/>
    </location>
</feature>